<dbReference type="InterPro" id="IPR007422">
    <property type="entry name" value="Peptidase_Prp"/>
</dbReference>
<evidence type="ECO:0000313" key="7">
    <source>
        <dbReference type="EMBL" id="HIS47526.1"/>
    </source>
</evidence>
<reference evidence="7" key="2">
    <citation type="journal article" date="2021" name="PeerJ">
        <title>Extensive microbial diversity within the chicken gut microbiome revealed by metagenomics and culture.</title>
        <authorList>
            <person name="Gilroy R."/>
            <person name="Ravi A."/>
            <person name="Getino M."/>
            <person name="Pursley I."/>
            <person name="Horton D.L."/>
            <person name="Alikhan N.F."/>
            <person name="Baker D."/>
            <person name="Gharbi K."/>
            <person name="Hall N."/>
            <person name="Watson M."/>
            <person name="Adriaenssens E.M."/>
            <person name="Foster-Nyarko E."/>
            <person name="Jarju S."/>
            <person name="Secka A."/>
            <person name="Antonio M."/>
            <person name="Oren A."/>
            <person name="Chaudhuri R.R."/>
            <person name="La Ragione R."/>
            <person name="Hildebrand F."/>
            <person name="Pallen M.J."/>
        </authorList>
    </citation>
    <scope>NUCLEOTIDE SEQUENCE</scope>
    <source>
        <strain evidence="7">CHK178-757</strain>
    </source>
</reference>
<proteinExistence type="inferred from homology"/>
<reference evidence="7" key="1">
    <citation type="submission" date="2020-10" db="EMBL/GenBank/DDBJ databases">
        <authorList>
            <person name="Gilroy R."/>
        </authorList>
    </citation>
    <scope>NUCLEOTIDE SEQUENCE</scope>
    <source>
        <strain evidence="7">CHK178-757</strain>
    </source>
</reference>
<dbReference type="CDD" id="cd16332">
    <property type="entry name" value="Prp-like"/>
    <property type="match status" value="1"/>
</dbReference>
<evidence type="ECO:0000256" key="3">
    <source>
        <dbReference type="ARBA" id="ARBA00022801"/>
    </source>
</evidence>
<name>A0A9D1F4S5_9FIRM</name>
<organism evidence="7 8">
    <name type="scientific">Candidatus Scybalocola faecigallinarum</name>
    <dbReference type="NCBI Taxonomy" id="2840941"/>
    <lineage>
        <taxon>Bacteria</taxon>
        <taxon>Bacillati</taxon>
        <taxon>Bacillota</taxon>
        <taxon>Clostridia</taxon>
        <taxon>Lachnospirales</taxon>
        <taxon>Lachnospiraceae</taxon>
        <taxon>Lachnospiraceae incertae sedis</taxon>
        <taxon>Candidatus Scybalocola (ex Gilroy et al. 2021)</taxon>
    </lineage>
</organism>
<keyword evidence="2 7" id="KW-0645">Protease</keyword>
<evidence type="ECO:0000256" key="1">
    <source>
        <dbReference type="ARBA" id="ARBA00022517"/>
    </source>
</evidence>
<comment type="similarity">
    <text evidence="5">Belongs to the Prp family.</text>
</comment>
<dbReference type="SUPFAM" id="SSF118010">
    <property type="entry name" value="TM1457-like"/>
    <property type="match status" value="1"/>
</dbReference>
<dbReference type="InterPro" id="IPR036764">
    <property type="entry name" value="Peptidase_Prp_sf"/>
</dbReference>
<dbReference type="PANTHER" id="PTHR39178">
    <property type="entry name" value="HYPOTHETICAL RIBOSOME-ASSOCIATED PROTEIN"/>
    <property type="match status" value="1"/>
</dbReference>
<keyword evidence="3" id="KW-0378">Hydrolase</keyword>
<gene>
    <name evidence="7" type="ORF">IAB46_08250</name>
</gene>
<dbReference type="GO" id="GO:0006508">
    <property type="term" value="P:proteolysis"/>
    <property type="evidence" value="ECO:0007669"/>
    <property type="project" value="UniProtKB-KW"/>
</dbReference>
<evidence type="ECO:0000256" key="5">
    <source>
        <dbReference type="ARBA" id="ARBA00044503"/>
    </source>
</evidence>
<protein>
    <recommendedName>
        <fullName evidence="6">Ribosomal processing cysteine protease Prp</fullName>
    </recommendedName>
</protein>
<dbReference type="Pfam" id="PF04327">
    <property type="entry name" value="Peptidase_Prp"/>
    <property type="match status" value="1"/>
</dbReference>
<accession>A0A9D1F4S5</accession>
<evidence type="ECO:0000313" key="8">
    <source>
        <dbReference type="Proteomes" id="UP000823927"/>
    </source>
</evidence>
<evidence type="ECO:0000256" key="2">
    <source>
        <dbReference type="ARBA" id="ARBA00022670"/>
    </source>
</evidence>
<dbReference type="Proteomes" id="UP000823927">
    <property type="component" value="Unassembled WGS sequence"/>
</dbReference>
<keyword evidence="1" id="KW-0690">Ribosome biogenesis</keyword>
<evidence type="ECO:0000256" key="4">
    <source>
        <dbReference type="ARBA" id="ARBA00022807"/>
    </source>
</evidence>
<dbReference type="EMBL" id="DVIT01000030">
    <property type="protein sequence ID" value="HIS47526.1"/>
    <property type="molecule type" value="Genomic_DNA"/>
</dbReference>
<dbReference type="Gene3D" id="3.30.70.1490">
    <property type="entry name" value="Cysteine protease Prp"/>
    <property type="match status" value="1"/>
</dbReference>
<comment type="caution">
    <text evidence="7">The sequence shown here is derived from an EMBL/GenBank/DDBJ whole genome shotgun (WGS) entry which is preliminary data.</text>
</comment>
<sequence length="106" mass="12001">MIKVTVYKDSKGYTGFKSEGHAGYAQEGYDIICAAVSVLTVNTVNSIESFTSDTFHVKQKDGYVECRFDLPLSREAVLLMDSMILGLQEIEKDYGREYIRVIFKEV</sequence>
<dbReference type="GO" id="GO:0008234">
    <property type="term" value="F:cysteine-type peptidase activity"/>
    <property type="evidence" value="ECO:0007669"/>
    <property type="project" value="UniProtKB-KW"/>
</dbReference>
<dbReference type="PANTHER" id="PTHR39178:SF1">
    <property type="entry name" value="RIBOSOMAL-PROCESSING CYSTEINE PROTEASE PRP"/>
    <property type="match status" value="1"/>
</dbReference>
<dbReference type="GO" id="GO:0042254">
    <property type="term" value="P:ribosome biogenesis"/>
    <property type="evidence" value="ECO:0007669"/>
    <property type="project" value="UniProtKB-KW"/>
</dbReference>
<keyword evidence="4" id="KW-0788">Thiol protease</keyword>
<evidence type="ECO:0000256" key="6">
    <source>
        <dbReference type="ARBA" id="ARBA00044538"/>
    </source>
</evidence>
<dbReference type="AlphaFoldDB" id="A0A9D1F4S5"/>